<sequence>MFQSLGIGAIASMIRKTNGVQEGRSDEVQKGSGVINDDPEYNPKEDEVIDGEEVDDVVVNKNVKVQTLSCLEGWKSSKTSAAMPPRRVMAPAPGQKKRILEPDEPALDRVTRQKAKMATATDHQESLLRMDSETSVQKGDEFPPMDEDAMTTKTRLRKGKGLERITKSLGSKVPIQIAEGMKRPEKPLQSAKLASECGLVARSHLPVLPHFKLYKKMLVYWRTTLGKLMQILR</sequence>
<dbReference type="Proteomes" id="UP000324705">
    <property type="component" value="Chromosome 6A"/>
</dbReference>
<evidence type="ECO:0000256" key="1">
    <source>
        <dbReference type="SAM" id="MobiDB-lite"/>
    </source>
</evidence>
<dbReference type="PANTHER" id="PTHR33063:SF16">
    <property type="entry name" value="OS02G0241300 PROTEIN"/>
    <property type="match status" value="1"/>
</dbReference>
<dbReference type="PANTHER" id="PTHR33063">
    <property type="entry name" value="OS02G0583500 PROTEIN"/>
    <property type="match status" value="1"/>
</dbReference>
<accession>A0A9R0XS83</accession>
<dbReference type="AlphaFoldDB" id="A0A9R0XS83"/>
<evidence type="ECO:0000313" key="3">
    <source>
        <dbReference type="Proteomes" id="UP000324705"/>
    </source>
</evidence>
<name>A0A9R0XS83_TRITD</name>
<gene>
    <name evidence="2" type="ORF">TRITD_6Av1G004220</name>
</gene>
<organism evidence="2 3">
    <name type="scientific">Triticum turgidum subsp. durum</name>
    <name type="common">Durum wheat</name>
    <name type="synonym">Triticum durum</name>
    <dbReference type="NCBI Taxonomy" id="4567"/>
    <lineage>
        <taxon>Eukaryota</taxon>
        <taxon>Viridiplantae</taxon>
        <taxon>Streptophyta</taxon>
        <taxon>Embryophyta</taxon>
        <taxon>Tracheophyta</taxon>
        <taxon>Spermatophyta</taxon>
        <taxon>Magnoliopsida</taxon>
        <taxon>Liliopsida</taxon>
        <taxon>Poales</taxon>
        <taxon>Poaceae</taxon>
        <taxon>BOP clade</taxon>
        <taxon>Pooideae</taxon>
        <taxon>Triticodae</taxon>
        <taxon>Triticeae</taxon>
        <taxon>Triticinae</taxon>
        <taxon>Triticum</taxon>
    </lineage>
</organism>
<dbReference type="EMBL" id="LT934121">
    <property type="protein sequence ID" value="VAI41571.1"/>
    <property type="molecule type" value="Genomic_DNA"/>
</dbReference>
<dbReference type="Gramene" id="TRITD6Av1G004220.1">
    <property type="protein sequence ID" value="TRITD6Av1G004220.1"/>
    <property type="gene ID" value="TRITD6Av1G004220"/>
</dbReference>
<reference evidence="2 3" key="1">
    <citation type="submission" date="2017-09" db="EMBL/GenBank/DDBJ databases">
        <authorList>
            <consortium name="International Durum Wheat Genome Sequencing Consortium (IDWGSC)"/>
            <person name="Milanesi L."/>
        </authorList>
    </citation>
    <scope>NUCLEOTIDE SEQUENCE [LARGE SCALE GENOMIC DNA]</scope>
    <source>
        <strain evidence="3">cv. Svevo</strain>
    </source>
</reference>
<feature type="region of interest" description="Disordered" evidence="1">
    <location>
        <begin position="18"/>
        <end position="43"/>
    </location>
</feature>
<proteinExistence type="predicted"/>
<protein>
    <submittedName>
        <fullName evidence="2">Uncharacterized protein</fullName>
    </submittedName>
</protein>
<keyword evidence="3" id="KW-1185">Reference proteome</keyword>
<evidence type="ECO:0000313" key="2">
    <source>
        <dbReference type="EMBL" id="VAI41571.1"/>
    </source>
</evidence>